<comment type="similarity">
    <text evidence="1">Belongs to the FAM124 family.</text>
</comment>
<feature type="compositionally biased region" description="Polar residues" evidence="2">
    <location>
        <begin position="252"/>
        <end position="263"/>
    </location>
</feature>
<reference evidence="4" key="1">
    <citation type="submission" date="2025-08" db="UniProtKB">
        <authorList>
            <consortium name="Ensembl"/>
        </authorList>
    </citation>
    <scope>IDENTIFICATION</scope>
</reference>
<dbReference type="InterPro" id="IPR046365">
    <property type="entry name" value="FAM124_dom"/>
</dbReference>
<evidence type="ECO:0000256" key="2">
    <source>
        <dbReference type="SAM" id="MobiDB-lite"/>
    </source>
</evidence>
<evidence type="ECO:0000313" key="5">
    <source>
        <dbReference type="Proteomes" id="UP000694388"/>
    </source>
</evidence>
<dbReference type="PANTHER" id="PTHR14715">
    <property type="entry name" value="FAM124 DOMAIN-CONTAINING PROTEIN-RELATED"/>
    <property type="match status" value="1"/>
</dbReference>
<dbReference type="PANTHER" id="PTHR14715:SF6">
    <property type="entry name" value="FAM124 DOMAIN-CONTAINING PROTEIN"/>
    <property type="match status" value="1"/>
</dbReference>
<feature type="region of interest" description="Disordered" evidence="2">
    <location>
        <begin position="159"/>
        <end position="192"/>
    </location>
</feature>
<organism evidence="4 5">
    <name type="scientific">Eptatretus burgeri</name>
    <name type="common">Inshore hagfish</name>
    <dbReference type="NCBI Taxonomy" id="7764"/>
    <lineage>
        <taxon>Eukaryota</taxon>
        <taxon>Metazoa</taxon>
        <taxon>Chordata</taxon>
        <taxon>Craniata</taxon>
        <taxon>Vertebrata</taxon>
        <taxon>Cyclostomata</taxon>
        <taxon>Myxini</taxon>
        <taxon>Myxiniformes</taxon>
        <taxon>Myxinidae</taxon>
        <taxon>Eptatretinae</taxon>
        <taxon>Eptatretus</taxon>
    </lineage>
</organism>
<evidence type="ECO:0000313" key="4">
    <source>
        <dbReference type="Ensembl" id="ENSEBUP00000017954.1"/>
    </source>
</evidence>
<feature type="domain" description="FAM124" evidence="3">
    <location>
        <begin position="3"/>
        <end position="73"/>
    </location>
</feature>
<feature type="compositionally biased region" description="Polar residues" evidence="2">
    <location>
        <begin position="209"/>
        <end position="235"/>
    </location>
</feature>
<sequence length="306" mass="33135">MAVTVTPSLLVQLAVQRLPIGVQPGRSPCALLEVRVPGSEMGRFVPLLPSSCQPISATRWQTRDHDGNKILLQTNSVPVQLGPEPWLSLPVDGADGDTICSLPTSPTPTPSLRPNCQSLPASPGPSLPCCSPALSPTHSPTRSPEQNTPCRCRPHSYISVSTHQSPPQSPTRNFISQKSSLSPPYQSLPHHSSNRAQLFSAHRRHHCSLTANRPTSPRLSSTYGASHPSKQLQDPSTKRPSRQIISHLSCHGQPSANGQQQMENRTESRDKAPPSQQSGQAAGHNVLAENTLKEGQKEAEEQEFFI</sequence>
<dbReference type="Proteomes" id="UP000694388">
    <property type="component" value="Unplaced"/>
</dbReference>
<protein>
    <recommendedName>
        <fullName evidence="3">FAM124 domain-containing protein</fullName>
    </recommendedName>
</protein>
<dbReference type="InterPro" id="IPR029380">
    <property type="entry name" value="FAM124"/>
</dbReference>
<keyword evidence="5" id="KW-1185">Reference proteome</keyword>
<evidence type="ECO:0000259" key="3">
    <source>
        <dbReference type="Pfam" id="PF15067"/>
    </source>
</evidence>
<accession>A0A8C4QMZ0</accession>
<evidence type="ECO:0000256" key="1">
    <source>
        <dbReference type="ARBA" id="ARBA00006440"/>
    </source>
</evidence>
<proteinExistence type="inferred from homology"/>
<dbReference type="AlphaFoldDB" id="A0A8C4QMZ0"/>
<dbReference type="Pfam" id="PF15067">
    <property type="entry name" value="FAM124"/>
    <property type="match status" value="1"/>
</dbReference>
<name>A0A8C4QMZ0_EPTBU</name>
<reference evidence="4" key="2">
    <citation type="submission" date="2025-09" db="UniProtKB">
        <authorList>
            <consortium name="Ensembl"/>
        </authorList>
    </citation>
    <scope>IDENTIFICATION</scope>
</reference>
<feature type="region of interest" description="Disordered" evidence="2">
    <location>
        <begin position="209"/>
        <end position="306"/>
    </location>
</feature>
<dbReference type="Ensembl" id="ENSEBUT00000018531.1">
    <property type="protein sequence ID" value="ENSEBUP00000017954.1"/>
    <property type="gene ID" value="ENSEBUG00000011222.1"/>
</dbReference>